<comment type="caution">
    <text evidence="4">The sequence shown here is derived from an EMBL/GenBank/DDBJ whole genome shotgun (WGS) entry which is preliminary data.</text>
</comment>
<dbReference type="RefSeq" id="WP_141601587.1">
    <property type="nucleotide sequence ID" value="NZ_JARMSC010000001.1"/>
</dbReference>
<accession>A0A540V4I1</accession>
<sequence>MATVLIILLIILQLIGFLLIFILNSKIAKFKDLEIRQNKIMKEMEDAISAYLLEMKEENDRFINELKNLKSLQSKEFPNDATEQINQPGSDDKQNDLHENGAEKTSLKVVPKSVAKIAYIKQLKTSNEMAGKEKAHKIKENDPLQAETSLKEKVLSLHQEGKSIEEIAKITQKGKNEIELLLKFQK</sequence>
<organism evidence="4 5">
    <name type="scientific">Ureibacillus terrenus</name>
    <dbReference type="NCBI Taxonomy" id="118246"/>
    <lineage>
        <taxon>Bacteria</taxon>
        <taxon>Bacillati</taxon>
        <taxon>Bacillota</taxon>
        <taxon>Bacilli</taxon>
        <taxon>Bacillales</taxon>
        <taxon>Caryophanaceae</taxon>
        <taxon>Ureibacillus</taxon>
    </lineage>
</organism>
<evidence type="ECO:0000313" key="5">
    <source>
        <dbReference type="Proteomes" id="UP000315753"/>
    </source>
</evidence>
<name>A0A540V4I1_9BACL</name>
<evidence type="ECO:0000256" key="2">
    <source>
        <dbReference type="SAM" id="MobiDB-lite"/>
    </source>
</evidence>
<evidence type="ECO:0000313" key="4">
    <source>
        <dbReference type="EMBL" id="TQE91644.1"/>
    </source>
</evidence>
<keyword evidence="3" id="KW-0472">Membrane</keyword>
<dbReference type="AlphaFoldDB" id="A0A540V4I1"/>
<keyword evidence="3" id="KW-1133">Transmembrane helix</keyword>
<evidence type="ECO:0000256" key="3">
    <source>
        <dbReference type="SAM" id="Phobius"/>
    </source>
</evidence>
<reference evidence="4 5" key="1">
    <citation type="submission" date="2019-06" db="EMBL/GenBank/DDBJ databases">
        <title>Genome sequence of Ureibacillus terrenus.</title>
        <authorList>
            <person name="Maclea K.S."/>
            <person name="Simoes M."/>
        </authorList>
    </citation>
    <scope>NUCLEOTIDE SEQUENCE [LARGE SCALE GENOMIC DNA]</scope>
    <source>
        <strain evidence="4 5">ATCC BAA-384</strain>
    </source>
</reference>
<dbReference type="Proteomes" id="UP000315753">
    <property type="component" value="Unassembled WGS sequence"/>
</dbReference>
<evidence type="ECO:0008006" key="6">
    <source>
        <dbReference type="Google" id="ProtNLM"/>
    </source>
</evidence>
<feature type="coiled-coil region" evidence="1">
    <location>
        <begin position="41"/>
        <end position="72"/>
    </location>
</feature>
<feature type="compositionally biased region" description="Polar residues" evidence="2">
    <location>
        <begin position="77"/>
        <end position="89"/>
    </location>
</feature>
<feature type="transmembrane region" description="Helical" evidence="3">
    <location>
        <begin position="6"/>
        <end position="23"/>
    </location>
</feature>
<proteinExistence type="predicted"/>
<protein>
    <recommendedName>
        <fullName evidence="6">Swarming motility protein SwrB</fullName>
    </recommendedName>
</protein>
<evidence type="ECO:0000256" key="1">
    <source>
        <dbReference type="SAM" id="Coils"/>
    </source>
</evidence>
<dbReference type="EMBL" id="VIGD01000004">
    <property type="protein sequence ID" value="TQE91644.1"/>
    <property type="molecule type" value="Genomic_DNA"/>
</dbReference>
<keyword evidence="3" id="KW-0812">Transmembrane</keyword>
<keyword evidence="1" id="KW-0175">Coiled coil</keyword>
<keyword evidence="5" id="KW-1185">Reference proteome</keyword>
<feature type="region of interest" description="Disordered" evidence="2">
    <location>
        <begin position="77"/>
        <end position="98"/>
    </location>
</feature>
<gene>
    <name evidence="4" type="ORF">FKZ59_04705</name>
</gene>
<dbReference type="OrthoDB" id="1708317at2"/>